<keyword evidence="1" id="KW-0732">Signal</keyword>
<dbReference type="SUPFAM" id="SSF52833">
    <property type="entry name" value="Thioredoxin-like"/>
    <property type="match status" value="1"/>
</dbReference>
<organism evidence="3">
    <name type="scientific">Burkholderia pseudomallei 1710a</name>
    <dbReference type="NCBI Taxonomy" id="320371"/>
    <lineage>
        <taxon>Bacteria</taxon>
        <taxon>Pseudomonadati</taxon>
        <taxon>Pseudomonadota</taxon>
        <taxon>Betaproteobacteria</taxon>
        <taxon>Burkholderiales</taxon>
        <taxon>Burkholderiaceae</taxon>
        <taxon>Burkholderia</taxon>
        <taxon>pseudomallei group</taxon>
    </lineage>
</organism>
<evidence type="ECO:0000256" key="1">
    <source>
        <dbReference type="SAM" id="SignalP"/>
    </source>
</evidence>
<gene>
    <name evidence="3" type="ORF">BURPS1710A_3489</name>
</gene>
<feature type="signal peptide" evidence="1">
    <location>
        <begin position="1"/>
        <end position="17"/>
    </location>
</feature>
<dbReference type="InterPro" id="IPR013766">
    <property type="entry name" value="Thioredoxin_domain"/>
</dbReference>
<dbReference type="RefSeq" id="WP_004522330.1">
    <property type="nucleotide sequence ID" value="NZ_CM000832.1"/>
</dbReference>
<reference evidence="3" key="1">
    <citation type="submission" date="2009-05" db="EMBL/GenBank/DDBJ databases">
        <authorList>
            <person name="Harkins D.M."/>
            <person name="DeShazer D."/>
            <person name="Woods D.E."/>
            <person name="Brinkac L.M."/>
            <person name="Brown K.A."/>
            <person name="Hung G.C."/>
            <person name="Tuanyok A."/>
            <person name="Zhang B."/>
            <person name="Nierman W.C."/>
        </authorList>
    </citation>
    <scope>NUCLEOTIDE SEQUENCE [LARGE SCALE GENOMIC DNA]</scope>
    <source>
        <strain evidence="3">1710a</strain>
    </source>
</reference>
<dbReference type="Proteomes" id="UP000001812">
    <property type="component" value="Chromosome I"/>
</dbReference>
<feature type="chain" id="PRO_5002388493" description="Thioredoxin domain-containing protein" evidence="1">
    <location>
        <begin position="18"/>
        <end position="165"/>
    </location>
</feature>
<evidence type="ECO:0000259" key="2">
    <source>
        <dbReference type="PROSITE" id="PS51352"/>
    </source>
</evidence>
<feature type="domain" description="Thioredoxin" evidence="2">
    <location>
        <begin position="4"/>
        <end position="165"/>
    </location>
</feature>
<dbReference type="AlphaFoldDB" id="A0A0E1WA18"/>
<sequence length="165" mass="18057">MKRVAFALAALAVLANAAPGAAQERRLPQPLRATDVASLYASGSGAPLVVEVWSLDCGYCRENAAHLVEWQRRHPQVRVALVALDSLDEHGQELAGALAQMKLPAAVRQYANAEPMPERLRAALDPRWRGELPRTLWIGEDGTRRAKSGLLAPAVLDAWLQRREP</sequence>
<name>A0A0E1WA18_BURPE</name>
<dbReference type="Gene3D" id="3.40.30.10">
    <property type="entry name" value="Glutaredoxin"/>
    <property type="match status" value="1"/>
</dbReference>
<dbReference type="HOGENOM" id="CLU_110678_0_0_4"/>
<proteinExistence type="predicted"/>
<dbReference type="InterPro" id="IPR036249">
    <property type="entry name" value="Thioredoxin-like_sf"/>
</dbReference>
<dbReference type="EMBL" id="CM000832">
    <property type="protein sequence ID" value="EET09196.1"/>
    <property type="molecule type" value="Genomic_DNA"/>
</dbReference>
<evidence type="ECO:0000313" key="3">
    <source>
        <dbReference type="EMBL" id="EET09196.1"/>
    </source>
</evidence>
<dbReference type="CDD" id="cd02966">
    <property type="entry name" value="TlpA_like_family"/>
    <property type="match status" value="1"/>
</dbReference>
<accession>A0A0E1WA18</accession>
<protein>
    <recommendedName>
        <fullName evidence="2">Thioredoxin domain-containing protein</fullName>
    </recommendedName>
</protein>
<dbReference type="PROSITE" id="PS51352">
    <property type="entry name" value="THIOREDOXIN_2"/>
    <property type="match status" value="1"/>
</dbReference>